<dbReference type="AlphaFoldDB" id="A0AAE1DTE1"/>
<protein>
    <submittedName>
        <fullName evidence="2">Uncharacterized protein</fullName>
    </submittedName>
</protein>
<dbReference type="Proteomes" id="UP001283361">
    <property type="component" value="Unassembled WGS sequence"/>
</dbReference>
<feature type="region of interest" description="Disordered" evidence="1">
    <location>
        <begin position="1"/>
        <end position="28"/>
    </location>
</feature>
<evidence type="ECO:0000256" key="1">
    <source>
        <dbReference type="SAM" id="MobiDB-lite"/>
    </source>
</evidence>
<feature type="region of interest" description="Disordered" evidence="1">
    <location>
        <begin position="41"/>
        <end position="73"/>
    </location>
</feature>
<proteinExistence type="predicted"/>
<evidence type="ECO:0000313" key="2">
    <source>
        <dbReference type="EMBL" id="KAK3782249.1"/>
    </source>
</evidence>
<dbReference type="EMBL" id="JAWDGP010002524">
    <property type="protein sequence ID" value="KAK3782249.1"/>
    <property type="molecule type" value="Genomic_DNA"/>
</dbReference>
<comment type="caution">
    <text evidence="2">The sequence shown here is derived from an EMBL/GenBank/DDBJ whole genome shotgun (WGS) entry which is preliminary data.</text>
</comment>
<sequence>MGDKFWNLQGKRSRGKPRVERGGESGKTTWNWRRVREDHMELEESQGRPHGIGGDQGRPHGIGGKSGKTTWNWRKVREDHMELEGIREDDRIRSGRTCYWAEEKKLAQDRERWKEFDSGLGEKDYGNVHDDA</sequence>
<organism evidence="2 3">
    <name type="scientific">Elysia crispata</name>
    <name type="common">lettuce slug</name>
    <dbReference type="NCBI Taxonomy" id="231223"/>
    <lineage>
        <taxon>Eukaryota</taxon>
        <taxon>Metazoa</taxon>
        <taxon>Spiralia</taxon>
        <taxon>Lophotrochozoa</taxon>
        <taxon>Mollusca</taxon>
        <taxon>Gastropoda</taxon>
        <taxon>Heterobranchia</taxon>
        <taxon>Euthyneura</taxon>
        <taxon>Panpulmonata</taxon>
        <taxon>Sacoglossa</taxon>
        <taxon>Placobranchoidea</taxon>
        <taxon>Plakobranchidae</taxon>
        <taxon>Elysia</taxon>
    </lineage>
</organism>
<name>A0AAE1DTE1_9GAST</name>
<reference evidence="2" key="1">
    <citation type="journal article" date="2023" name="G3 (Bethesda)">
        <title>A reference genome for the long-term kleptoplast-retaining sea slug Elysia crispata morphotype clarki.</title>
        <authorList>
            <person name="Eastman K.E."/>
            <person name="Pendleton A.L."/>
            <person name="Shaikh M.A."/>
            <person name="Suttiyut T."/>
            <person name="Ogas R."/>
            <person name="Tomko P."/>
            <person name="Gavelis G."/>
            <person name="Widhalm J.R."/>
            <person name="Wisecaver J.H."/>
        </authorList>
    </citation>
    <scope>NUCLEOTIDE SEQUENCE</scope>
    <source>
        <strain evidence="2">ECLA1</strain>
    </source>
</reference>
<gene>
    <name evidence="2" type="ORF">RRG08_048707</name>
</gene>
<evidence type="ECO:0000313" key="3">
    <source>
        <dbReference type="Proteomes" id="UP001283361"/>
    </source>
</evidence>
<feature type="compositionally biased region" description="Gly residues" evidence="1">
    <location>
        <begin position="50"/>
        <end position="66"/>
    </location>
</feature>
<accession>A0AAE1DTE1</accession>
<keyword evidence="3" id="KW-1185">Reference proteome</keyword>